<dbReference type="Gene3D" id="3.40.50.720">
    <property type="entry name" value="NAD(P)-binding Rossmann-like Domain"/>
    <property type="match status" value="1"/>
</dbReference>
<dbReference type="GO" id="GO:0102497">
    <property type="term" value="F:scyllo-inositol dehydrogenase (NADP+) activity"/>
    <property type="evidence" value="ECO:0007669"/>
    <property type="project" value="UniProtKB-EC"/>
</dbReference>
<dbReference type="PANTHER" id="PTHR22604:SF105">
    <property type="entry name" value="TRANS-1,2-DIHYDROBENZENE-1,2-DIOL DEHYDROGENASE"/>
    <property type="match status" value="1"/>
</dbReference>
<dbReference type="SUPFAM" id="SSF51735">
    <property type="entry name" value="NAD(P)-binding Rossmann-fold domains"/>
    <property type="match status" value="1"/>
</dbReference>
<dbReference type="InterPro" id="IPR050984">
    <property type="entry name" value="Gfo/Idh/MocA_domain"/>
</dbReference>
<reference evidence="5" key="1">
    <citation type="submission" date="2019-08" db="EMBL/GenBank/DDBJ databases">
        <authorList>
            <person name="Kucharzyk K."/>
            <person name="Murdoch R.W."/>
            <person name="Higgins S."/>
            <person name="Loffler F."/>
        </authorList>
    </citation>
    <scope>NUCLEOTIDE SEQUENCE</scope>
</reference>
<dbReference type="InterPro" id="IPR000683">
    <property type="entry name" value="Gfo/Idh/MocA-like_OxRdtase_N"/>
</dbReference>
<dbReference type="Pfam" id="PF22725">
    <property type="entry name" value="GFO_IDH_MocA_C3"/>
    <property type="match status" value="1"/>
</dbReference>
<gene>
    <name evidence="5" type="primary">iolU_13</name>
    <name evidence="5" type="ORF">SDC9_116081</name>
</gene>
<organism evidence="5">
    <name type="scientific">bioreactor metagenome</name>
    <dbReference type="NCBI Taxonomy" id="1076179"/>
    <lineage>
        <taxon>unclassified sequences</taxon>
        <taxon>metagenomes</taxon>
        <taxon>ecological metagenomes</taxon>
    </lineage>
</organism>
<evidence type="ECO:0000256" key="1">
    <source>
        <dbReference type="ARBA" id="ARBA00010928"/>
    </source>
</evidence>
<evidence type="ECO:0000256" key="2">
    <source>
        <dbReference type="ARBA" id="ARBA00023002"/>
    </source>
</evidence>
<name>A0A645BVB2_9ZZZZ</name>
<dbReference type="AlphaFoldDB" id="A0A645BVB2"/>
<feature type="domain" description="Gfo/Idh/MocA-like oxidoreductase N-terminal" evidence="3">
    <location>
        <begin position="5"/>
        <end position="122"/>
    </location>
</feature>
<accession>A0A645BVB2</accession>
<keyword evidence="2 5" id="KW-0560">Oxidoreductase</keyword>
<evidence type="ECO:0000259" key="3">
    <source>
        <dbReference type="Pfam" id="PF01408"/>
    </source>
</evidence>
<dbReference type="InterPro" id="IPR036291">
    <property type="entry name" value="NAD(P)-bd_dom_sf"/>
</dbReference>
<comment type="caution">
    <text evidence="5">The sequence shown here is derived from an EMBL/GenBank/DDBJ whole genome shotgun (WGS) entry which is preliminary data.</text>
</comment>
<evidence type="ECO:0000313" key="5">
    <source>
        <dbReference type="EMBL" id="MPM69137.1"/>
    </source>
</evidence>
<sequence>MKQVKWGIVGTGNISAQFAQGLQVVEHAQISAVASRNMDSAKAFAQRFDIIKSYGSYQDMAKDTDLDIIYIGTPHPQHYENVMLFLEAGFAVVCEKPLGVNAAQTEKMIAKAREKNVFFMEGMWTRFFPAFQKGLDWVRSGRIGQPKVIQATFGYDDSANKKQWRFSHDMAGGALLDVGIYPLALAFAMFGANPVKVSSAATIVNGVDEFNTFTFEYSDGRIAVLSDAIGLKLNNQVFIGGSEGSVLFGDGWWHPSRVELAPWGETDVGISPNREVFDQPYAASGFEFEAAAVQQYFLDGRKEAPEMPLDETLAIARMIDQLRKEWHLVYKEDEMSF</sequence>
<feature type="domain" description="GFO/IDH/MocA-like oxidoreductase" evidence="4">
    <location>
        <begin position="136"/>
        <end position="246"/>
    </location>
</feature>
<proteinExistence type="inferred from homology"/>
<dbReference type="EC" id="1.1.1.371" evidence="5"/>
<dbReference type="InterPro" id="IPR055170">
    <property type="entry name" value="GFO_IDH_MocA-like_dom"/>
</dbReference>
<dbReference type="SUPFAM" id="SSF55347">
    <property type="entry name" value="Glyceraldehyde-3-phosphate dehydrogenase-like, C-terminal domain"/>
    <property type="match status" value="1"/>
</dbReference>
<dbReference type="Gene3D" id="3.30.360.10">
    <property type="entry name" value="Dihydrodipicolinate Reductase, domain 2"/>
    <property type="match status" value="1"/>
</dbReference>
<dbReference type="EMBL" id="VSSQ01022669">
    <property type="protein sequence ID" value="MPM69137.1"/>
    <property type="molecule type" value="Genomic_DNA"/>
</dbReference>
<protein>
    <submittedName>
        <fullName evidence="5">Scyllo-inositol 2-dehydrogenase (NADP(+)) IolU</fullName>
        <ecNumber evidence="5">1.1.1.371</ecNumber>
    </submittedName>
</protein>
<comment type="similarity">
    <text evidence="1">Belongs to the Gfo/Idh/MocA family.</text>
</comment>
<dbReference type="PANTHER" id="PTHR22604">
    <property type="entry name" value="OXIDOREDUCTASES"/>
    <property type="match status" value="1"/>
</dbReference>
<evidence type="ECO:0000259" key="4">
    <source>
        <dbReference type="Pfam" id="PF22725"/>
    </source>
</evidence>
<dbReference type="Pfam" id="PF01408">
    <property type="entry name" value="GFO_IDH_MocA"/>
    <property type="match status" value="1"/>
</dbReference>
<dbReference type="GO" id="GO:0000166">
    <property type="term" value="F:nucleotide binding"/>
    <property type="evidence" value="ECO:0007669"/>
    <property type="project" value="InterPro"/>
</dbReference>